<evidence type="ECO:0000313" key="1">
    <source>
        <dbReference type="EMBL" id="OIJ26888.1"/>
    </source>
</evidence>
<gene>
    <name evidence="1" type="ORF">UG56_010310</name>
</gene>
<evidence type="ECO:0000313" key="2">
    <source>
        <dbReference type="Proteomes" id="UP000033772"/>
    </source>
</evidence>
<proteinExistence type="predicted"/>
<dbReference type="InterPro" id="IPR022062">
    <property type="entry name" value="DUF3618"/>
</dbReference>
<dbReference type="STRING" id="1844.UG56_010310"/>
<comment type="caution">
    <text evidence="1">The sequence shown here is derived from an EMBL/GenBank/DDBJ whole genome shotgun (WGS) entry which is preliminary data.</text>
</comment>
<dbReference type="RefSeq" id="WP_045549511.1">
    <property type="nucleotide sequence ID" value="NZ_JZDQ02000012.1"/>
</dbReference>
<name>A0A1J4N8A8_9ACTN</name>
<accession>A0A1J4N8A8</accession>
<dbReference type="OrthoDB" id="5149496at2"/>
<evidence type="ECO:0008006" key="3">
    <source>
        <dbReference type="Google" id="ProtNLM"/>
    </source>
</evidence>
<reference evidence="1" key="1">
    <citation type="submission" date="2016-10" db="EMBL/GenBank/DDBJ databases">
        <title>Draft Genome Sequence of Nocardioides luteus Strain BAFB, an Alkane-Degrading Bacterium Isolated from JP-7 Polluted Soil.</title>
        <authorList>
            <person name="Brown L."/>
            <person name="Ruiz O.N."/>
            <person name="Gunasekera T."/>
        </authorList>
    </citation>
    <scope>NUCLEOTIDE SEQUENCE [LARGE SCALE GENOMIC DNA]</scope>
    <source>
        <strain evidence="1">BAFB</strain>
    </source>
</reference>
<keyword evidence="2" id="KW-1185">Reference proteome</keyword>
<dbReference type="EMBL" id="JZDQ02000012">
    <property type="protein sequence ID" value="OIJ26888.1"/>
    <property type="molecule type" value="Genomic_DNA"/>
</dbReference>
<dbReference type="AlphaFoldDB" id="A0A1J4N8A8"/>
<dbReference type="Pfam" id="PF12277">
    <property type="entry name" value="DUF3618"/>
    <property type="match status" value="1"/>
</dbReference>
<dbReference type="Proteomes" id="UP000033772">
    <property type="component" value="Unassembled WGS sequence"/>
</dbReference>
<sequence length="85" mass="9187">MSKDQTSSLESEIEEIRERLAGTIDELIYRGSPKTIVQRQVAAVKAVYVDPVSGEPKMGNIAKTVGGVVGTVLLMATLRKITKVN</sequence>
<protein>
    <recommendedName>
        <fullName evidence="3">DUF3618 domain-containing protein</fullName>
    </recommendedName>
</protein>
<organism evidence="1 2">
    <name type="scientific">Nocardioides luteus</name>
    <dbReference type="NCBI Taxonomy" id="1844"/>
    <lineage>
        <taxon>Bacteria</taxon>
        <taxon>Bacillati</taxon>
        <taxon>Actinomycetota</taxon>
        <taxon>Actinomycetes</taxon>
        <taxon>Propionibacteriales</taxon>
        <taxon>Nocardioidaceae</taxon>
        <taxon>Nocardioides</taxon>
    </lineage>
</organism>